<keyword evidence="5 6" id="KW-0472">Membrane</keyword>
<organism evidence="8 9">
    <name type="scientific">Fundidesulfovibrio magnetotacticus</name>
    <dbReference type="NCBI Taxonomy" id="2730080"/>
    <lineage>
        <taxon>Bacteria</taxon>
        <taxon>Pseudomonadati</taxon>
        <taxon>Thermodesulfobacteriota</taxon>
        <taxon>Desulfovibrionia</taxon>
        <taxon>Desulfovibrionales</taxon>
        <taxon>Desulfovibrionaceae</taxon>
        <taxon>Fundidesulfovibrio</taxon>
    </lineage>
</organism>
<dbReference type="RefSeq" id="WP_268885692.1">
    <property type="nucleotide sequence ID" value="NZ_BLTE01000014.1"/>
</dbReference>
<evidence type="ECO:0000256" key="1">
    <source>
        <dbReference type="ARBA" id="ARBA00004651"/>
    </source>
</evidence>
<dbReference type="AlphaFoldDB" id="A0A6V8LYF8"/>
<comment type="subcellular location">
    <subcellularLocation>
        <location evidence="1">Cell membrane</location>
        <topology evidence="1">Multi-pass membrane protein</topology>
    </subcellularLocation>
</comment>
<dbReference type="SUPFAM" id="SSF103481">
    <property type="entry name" value="Multidrug resistance efflux transporter EmrE"/>
    <property type="match status" value="2"/>
</dbReference>
<feature type="transmembrane region" description="Helical" evidence="6">
    <location>
        <begin position="135"/>
        <end position="152"/>
    </location>
</feature>
<evidence type="ECO:0000256" key="2">
    <source>
        <dbReference type="ARBA" id="ARBA00022475"/>
    </source>
</evidence>
<dbReference type="InterPro" id="IPR051258">
    <property type="entry name" value="Diverse_Substrate_Transporter"/>
</dbReference>
<dbReference type="Proteomes" id="UP000494245">
    <property type="component" value="Unassembled WGS sequence"/>
</dbReference>
<feature type="transmembrane region" description="Helical" evidence="6">
    <location>
        <begin position="50"/>
        <end position="68"/>
    </location>
</feature>
<dbReference type="EMBL" id="BLTE01000014">
    <property type="protein sequence ID" value="GFK95069.1"/>
    <property type="molecule type" value="Genomic_DNA"/>
</dbReference>
<reference evidence="8 9" key="1">
    <citation type="submission" date="2020-04" db="EMBL/GenBank/DDBJ databases">
        <authorList>
            <consortium name="Desulfovibrio sp. FSS-1 genome sequencing consortium"/>
            <person name="Shimoshige H."/>
            <person name="Kobayashi H."/>
            <person name="Maekawa T."/>
        </authorList>
    </citation>
    <scope>NUCLEOTIDE SEQUENCE [LARGE SCALE GENOMIC DNA]</scope>
    <source>
        <strain evidence="8 9">SIID29052-01</strain>
    </source>
</reference>
<keyword evidence="4 6" id="KW-1133">Transmembrane helix</keyword>
<feature type="domain" description="EamA" evidence="7">
    <location>
        <begin position="161"/>
        <end position="295"/>
    </location>
</feature>
<feature type="transmembrane region" description="Helical" evidence="6">
    <location>
        <begin position="111"/>
        <end position="128"/>
    </location>
</feature>
<feature type="transmembrane region" description="Helical" evidence="6">
    <location>
        <begin position="190"/>
        <end position="211"/>
    </location>
</feature>
<dbReference type="InterPro" id="IPR037185">
    <property type="entry name" value="EmrE-like"/>
</dbReference>
<evidence type="ECO:0000313" key="9">
    <source>
        <dbReference type="Proteomes" id="UP000494245"/>
    </source>
</evidence>
<feature type="transmembrane region" description="Helical" evidence="6">
    <location>
        <begin position="80"/>
        <end position="105"/>
    </location>
</feature>
<evidence type="ECO:0000256" key="4">
    <source>
        <dbReference type="ARBA" id="ARBA00022989"/>
    </source>
</evidence>
<dbReference type="InterPro" id="IPR000620">
    <property type="entry name" value="EamA_dom"/>
</dbReference>
<dbReference type="PANTHER" id="PTHR42920">
    <property type="entry name" value="OS03G0707200 PROTEIN-RELATED"/>
    <property type="match status" value="1"/>
</dbReference>
<dbReference type="Pfam" id="PF00892">
    <property type="entry name" value="EamA"/>
    <property type="match status" value="2"/>
</dbReference>
<dbReference type="Gene3D" id="1.10.3730.20">
    <property type="match status" value="1"/>
</dbReference>
<evidence type="ECO:0000313" key="8">
    <source>
        <dbReference type="EMBL" id="GFK95069.1"/>
    </source>
</evidence>
<sequence>MTQPLQNSGKGDLHKLKADVLLLVTALIWGMAFVAQRVGMEHVGPFTFNGVRFAIGAAALLPLALRSGRSMRPAPGMQAPAWLGCLCAGAVLTLGASLQQIGLVYTTAGKAGFITCLYVILVPIFAAFLGGRTPLGTWLGALLAVWGMYLLSIGEDFSVNRGDLLELVGAAFWAGHVLVAAWFAPRMNPIHLAVGQYVVCSALSLCVALFLGESFAPAGLWDAAVPILYSGLLSVGVAYTLQLVAQRDADPSHAAIILSLESVFAALAGWALIGEVLSPRGMLGCGLMLGGMLLSETWPYLNRRGRGQTA</sequence>
<feature type="transmembrane region" description="Helical" evidence="6">
    <location>
        <begin position="253"/>
        <end position="273"/>
    </location>
</feature>
<evidence type="ECO:0000256" key="5">
    <source>
        <dbReference type="ARBA" id="ARBA00023136"/>
    </source>
</evidence>
<keyword evidence="3 6" id="KW-0812">Transmembrane</keyword>
<feature type="domain" description="EamA" evidence="7">
    <location>
        <begin position="17"/>
        <end position="152"/>
    </location>
</feature>
<feature type="transmembrane region" description="Helical" evidence="6">
    <location>
        <begin position="279"/>
        <end position="301"/>
    </location>
</feature>
<evidence type="ECO:0000256" key="6">
    <source>
        <dbReference type="SAM" id="Phobius"/>
    </source>
</evidence>
<dbReference type="GO" id="GO:0005886">
    <property type="term" value="C:plasma membrane"/>
    <property type="evidence" value="ECO:0007669"/>
    <property type="project" value="UniProtKB-SubCell"/>
</dbReference>
<evidence type="ECO:0000259" key="7">
    <source>
        <dbReference type="Pfam" id="PF00892"/>
    </source>
</evidence>
<feature type="transmembrane region" description="Helical" evidence="6">
    <location>
        <begin position="164"/>
        <end position="183"/>
    </location>
</feature>
<keyword evidence="9" id="KW-1185">Reference proteome</keyword>
<name>A0A6V8LYF8_9BACT</name>
<proteinExistence type="predicted"/>
<dbReference type="PANTHER" id="PTHR42920:SF5">
    <property type="entry name" value="EAMA DOMAIN-CONTAINING PROTEIN"/>
    <property type="match status" value="1"/>
</dbReference>
<feature type="transmembrane region" description="Helical" evidence="6">
    <location>
        <begin position="20"/>
        <end position="38"/>
    </location>
</feature>
<reference evidence="8 9" key="2">
    <citation type="submission" date="2020-05" db="EMBL/GenBank/DDBJ databases">
        <title>Draft genome sequence of Desulfovibrio sp. strainFSS-1.</title>
        <authorList>
            <person name="Shimoshige H."/>
            <person name="Kobayashi H."/>
            <person name="Maekawa T."/>
        </authorList>
    </citation>
    <scope>NUCLEOTIDE SEQUENCE [LARGE SCALE GENOMIC DNA]</scope>
    <source>
        <strain evidence="8 9">SIID29052-01</strain>
    </source>
</reference>
<comment type="caution">
    <text evidence="8">The sequence shown here is derived from an EMBL/GenBank/DDBJ whole genome shotgun (WGS) entry which is preliminary data.</text>
</comment>
<evidence type="ECO:0000256" key="3">
    <source>
        <dbReference type="ARBA" id="ARBA00022692"/>
    </source>
</evidence>
<protein>
    <submittedName>
        <fullName evidence="8">Putative cystine transporter YijE</fullName>
    </submittedName>
</protein>
<keyword evidence="2" id="KW-1003">Cell membrane</keyword>
<accession>A0A6V8LYF8</accession>
<gene>
    <name evidence="8" type="primary">yijE_2</name>
    <name evidence="8" type="ORF">NNJEOMEG_02922</name>
</gene>
<feature type="transmembrane region" description="Helical" evidence="6">
    <location>
        <begin position="223"/>
        <end position="241"/>
    </location>
</feature>